<proteinExistence type="predicted"/>
<dbReference type="EMBL" id="JABFAA010000008">
    <property type="protein sequence ID" value="MBA0688734.1"/>
    <property type="molecule type" value="Genomic_DNA"/>
</dbReference>
<protein>
    <submittedName>
        <fullName evidence="2">Uncharacterized protein</fullName>
    </submittedName>
</protein>
<sequence>MQGRLFKVNNIVEPLTKTTNGFNVLGKLTLNGQDVSNRSGNVVDLGPGKNNLNFLKDALMKGPASGHVTQMEGFALGEIPLGFETPIQAKKNDKIIAHINPAFEGPEKVEIPLTEDVLNPGKHTAVIFKDNQHLNSKNSVGNQNTVVLGMNNPGKRIGRTV</sequence>
<gene>
    <name evidence="2" type="ORF">Goari_006502</name>
</gene>
<evidence type="ECO:0000256" key="1">
    <source>
        <dbReference type="SAM" id="MobiDB-lite"/>
    </source>
</evidence>
<accession>A0A7J8XPD0</accession>
<keyword evidence="3" id="KW-1185">Reference proteome</keyword>
<feature type="non-terminal residue" evidence="2">
    <location>
        <position position="1"/>
    </location>
</feature>
<comment type="caution">
    <text evidence="2">The sequence shown here is derived from an EMBL/GenBank/DDBJ whole genome shotgun (WGS) entry which is preliminary data.</text>
</comment>
<name>A0A7J8XPD0_GOSAI</name>
<organism evidence="2 3">
    <name type="scientific">Gossypium aridum</name>
    <name type="common">American cotton</name>
    <name type="synonym">Erioxylum aridum</name>
    <dbReference type="NCBI Taxonomy" id="34290"/>
    <lineage>
        <taxon>Eukaryota</taxon>
        <taxon>Viridiplantae</taxon>
        <taxon>Streptophyta</taxon>
        <taxon>Embryophyta</taxon>
        <taxon>Tracheophyta</taxon>
        <taxon>Spermatophyta</taxon>
        <taxon>Magnoliopsida</taxon>
        <taxon>eudicotyledons</taxon>
        <taxon>Gunneridae</taxon>
        <taxon>Pentapetalae</taxon>
        <taxon>rosids</taxon>
        <taxon>malvids</taxon>
        <taxon>Malvales</taxon>
        <taxon>Malvaceae</taxon>
        <taxon>Malvoideae</taxon>
        <taxon>Gossypium</taxon>
    </lineage>
</organism>
<reference evidence="2 3" key="1">
    <citation type="journal article" date="2019" name="Genome Biol. Evol.">
        <title>Insights into the evolution of the New World diploid cottons (Gossypium, subgenus Houzingenia) based on genome sequencing.</title>
        <authorList>
            <person name="Grover C.E."/>
            <person name="Arick M.A. 2nd"/>
            <person name="Thrash A."/>
            <person name="Conover J.L."/>
            <person name="Sanders W.S."/>
            <person name="Peterson D.G."/>
            <person name="Frelichowski J.E."/>
            <person name="Scheffler J.A."/>
            <person name="Scheffler B.E."/>
            <person name="Wendel J.F."/>
        </authorList>
    </citation>
    <scope>NUCLEOTIDE SEQUENCE [LARGE SCALE GENOMIC DNA]</scope>
    <source>
        <strain evidence="2">185</strain>
        <tissue evidence="2">Leaf</tissue>
    </source>
</reference>
<dbReference type="AlphaFoldDB" id="A0A7J8XPD0"/>
<evidence type="ECO:0000313" key="2">
    <source>
        <dbReference type="EMBL" id="MBA0688734.1"/>
    </source>
</evidence>
<evidence type="ECO:0000313" key="3">
    <source>
        <dbReference type="Proteomes" id="UP000593577"/>
    </source>
</evidence>
<feature type="region of interest" description="Disordered" evidence="1">
    <location>
        <begin position="138"/>
        <end position="161"/>
    </location>
</feature>
<dbReference type="Proteomes" id="UP000593577">
    <property type="component" value="Unassembled WGS sequence"/>
</dbReference>